<proteinExistence type="predicted"/>
<gene>
    <name evidence="1" type="ORF">APX70_08090</name>
</gene>
<comment type="caution">
    <text evidence="1">The sequence shown here is derived from an EMBL/GenBank/DDBJ whole genome shotgun (WGS) entry which is preliminary data.</text>
</comment>
<dbReference type="EMBL" id="RBNL01000451">
    <property type="protein sequence ID" value="RMM01939.1"/>
    <property type="molecule type" value="Genomic_DNA"/>
</dbReference>
<evidence type="ECO:0000313" key="1">
    <source>
        <dbReference type="EMBL" id="RMM01939.1"/>
    </source>
</evidence>
<feature type="non-terminal residue" evidence="1">
    <location>
        <position position="1"/>
    </location>
</feature>
<evidence type="ECO:0000313" key="2">
    <source>
        <dbReference type="Proteomes" id="UP000282378"/>
    </source>
</evidence>
<dbReference type="Proteomes" id="UP000282378">
    <property type="component" value="Unassembled WGS sequence"/>
</dbReference>
<protein>
    <submittedName>
        <fullName evidence="1">Transcriptional regulator TrpI</fullName>
    </submittedName>
</protein>
<name>A0A3M3ANR9_PSEYM</name>
<sequence>ETPAQLALWVPRRAADGRARQLAQWLKNELKRSGDPIRN</sequence>
<reference evidence="1 2" key="1">
    <citation type="submission" date="2018-08" db="EMBL/GenBank/DDBJ databases">
        <title>Recombination of ecologically and evolutionarily significant loci maintains genetic cohesion in the Pseudomonas syringae species complex.</title>
        <authorList>
            <person name="Dillon M."/>
            <person name="Thakur S."/>
            <person name="Almeida R.N.D."/>
            <person name="Weir B.S."/>
            <person name="Guttman D.S."/>
        </authorList>
    </citation>
    <scope>NUCLEOTIDE SEQUENCE [LARGE SCALE GENOMIC DNA]</scope>
    <source>
        <strain evidence="1 2">88_10</strain>
    </source>
</reference>
<dbReference type="AlphaFoldDB" id="A0A3M3ANR9"/>
<organism evidence="1 2">
    <name type="scientific">Pseudomonas syringae pv. maculicola</name>
    <dbReference type="NCBI Taxonomy" id="59511"/>
    <lineage>
        <taxon>Bacteria</taxon>
        <taxon>Pseudomonadati</taxon>
        <taxon>Pseudomonadota</taxon>
        <taxon>Gammaproteobacteria</taxon>
        <taxon>Pseudomonadales</taxon>
        <taxon>Pseudomonadaceae</taxon>
        <taxon>Pseudomonas</taxon>
    </lineage>
</organism>
<accession>A0A3M3ANR9</accession>